<dbReference type="InterPro" id="IPR000362">
    <property type="entry name" value="Fumarate_lyase_fam"/>
</dbReference>
<dbReference type="InterPro" id="IPR008948">
    <property type="entry name" value="L-Aspartase-like"/>
</dbReference>
<dbReference type="Pfam" id="PF00206">
    <property type="entry name" value="Lyase_1"/>
    <property type="match status" value="1"/>
</dbReference>
<dbReference type="PRINTS" id="PR00149">
    <property type="entry name" value="FUMRATELYASE"/>
</dbReference>
<sequence length="249" mass="27155">MLRKGRLSGKMDKLASEYTSSMRDDPRIFDPVVQINAAHVLMLAEQGILEKPASKKIISALSSLQKTGIAGLDLKPELEDLHMAVEKYVIGKAGEKVGGKLHTAKSRNDQVATAIRMVLRSEILDIQEETLELVKALVRLAARNTKTAMPGYTHLQVAQPTTFAHHLTAYAQRFSRDISRLGEAYERVNFCPMGACALAGTGFPISRARVSELLGFDRVITNTMDAVSSRDSALEAMSGLAILMSGLSR</sequence>
<dbReference type="Gene3D" id="1.10.275.10">
    <property type="entry name" value="Fumarase/aspartase (N-terminal domain)"/>
    <property type="match status" value="1"/>
</dbReference>
<dbReference type="InterPro" id="IPR024083">
    <property type="entry name" value="Fumarase/histidase_N"/>
</dbReference>
<feature type="non-terminal residue" evidence="2">
    <location>
        <position position="249"/>
    </location>
</feature>
<protein>
    <recommendedName>
        <fullName evidence="1">Fumarate lyase N-terminal domain-containing protein</fullName>
    </recommendedName>
</protein>
<feature type="domain" description="Fumarate lyase N-terminal" evidence="1">
    <location>
        <begin position="5"/>
        <end position="249"/>
    </location>
</feature>
<evidence type="ECO:0000259" key="1">
    <source>
        <dbReference type="Pfam" id="PF00206"/>
    </source>
</evidence>
<dbReference type="PRINTS" id="PR00145">
    <property type="entry name" value="ARGSUCLYASE"/>
</dbReference>
<dbReference type="NCBIfam" id="TIGR00838">
    <property type="entry name" value="argH"/>
    <property type="match status" value="1"/>
</dbReference>
<dbReference type="PANTHER" id="PTHR43814">
    <property type="entry name" value="ARGININOSUCCINATE LYASE"/>
    <property type="match status" value="1"/>
</dbReference>
<dbReference type="AlphaFoldDB" id="X0VD31"/>
<gene>
    <name evidence="2" type="ORF">S01H1_50530</name>
</gene>
<dbReference type="PANTHER" id="PTHR43814:SF1">
    <property type="entry name" value="ARGININOSUCCINATE LYASE"/>
    <property type="match status" value="1"/>
</dbReference>
<reference evidence="2" key="1">
    <citation type="journal article" date="2014" name="Front. Microbiol.">
        <title>High frequency of phylogenetically diverse reductive dehalogenase-homologous genes in deep subseafloor sedimentary metagenomes.</title>
        <authorList>
            <person name="Kawai M."/>
            <person name="Futagami T."/>
            <person name="Toyoda A."/>
            <person name="Takaki Y."/>
            <person name="Nishi S."/>
            <person name="Hori S."/>
            <person name="Arai W."/>
            <person name="Tsubouchi T."/>
            <person name="Morono Y."/>
            <person name="Uchiyama I."/>
            <person name="Ito T."/>
            <person name="Fujiyama A."/>
            <person name="Inagaki F."/>
            <person name="Takami H."/>
        </authorList>
    </citation>
    <scope>NUCLEOTIDE SEQUENCE</scope>
    <source>
        <strain evidence="2">Expedition CK06-06</strain>
    </source>
</reference>
<evidence type="ECO:0000313" key="2">
    <source>
        <dbReference type="EMBL" id="GAG16034.1"/>
    </source>
</evidence>
<comment type="caution">
    <text evidence="2">The sequence shown here is derived from an EMBL/GenBank/DDBJ whole genome shotgun (WGS) entry which is preliminary data.</text>
</comment>
<dbReference type="InterPro" id="IPR022761">
    <property type="entry name" value="Fumarate_lyase_N"/>
</dbReference>
<dbReference type="EMBL" id="BARS01032560">
    <property type="protein sequence ID" value="GAG16034.1"/>
    <property type="molecule type" value="Genomic_DNA"/>
</dbReference>
<name>X0VD31_9ZZZZ</name>
<accession>X0VD31</accession>
<dbReference type="SUPFAM" id="SSF48557">
    <property type="entry name" value="L-aspartase-like"/>
    <property type="match status" value="1"/>
</dbReference>
<proteinExistence type="predicted"/>
<dbReference type="Gene3D" id="1.20.200.10">
    <property type="entry name" value="Fumarase/aspartase (Central domain)"/>
    <property type="match status" value="1"/>
</dbReference>
<organism evidence="2">
    <name type="scientific">marine sediment metagenome</name>
    <dbReference type="NCBI Taxonomy" id="412755"/>
    <lineage>
        <taxon>unclassified sequences</taxon>
        <taxon>metagenomes</taxon>
        <taxon>ecological metagenomes</taxon>
    </lineage>
</organism>
<dbReference type="GO" id="GO:0005829">
    <property type="term" value="C:cytosol"/>
    <property type="evidence" value="ECO:0007669"/>
    <property type="project" value="TreeGrafter"/>
</dbReference>
<dbReference type="GO" id="GO:0042450">
    <property type="term" value="P:L-arginine biosynthetic process via ornithine"/>
    <property type="evidence" value="ECO:0007669"/>
    <property type="project" value="InterPro"/>
</dbReference>
<dbReference type="InterPro" id="IPR009049">
    <property type="entry name" value="Argininosuccinate_lyase"/>
</dbReference>
<dbReference type="GO" id="GO:0004056">
    <property type="term" value="F:argininosuccinate lyase activity"/>
    <property type="evidence" value="ECO:0007669"/>
    <property type="project" value="InterPro"/>
</dbReference>